<dbReference type="OrthoDB" id="2320867at2759"/>
<organism evidence="1 2">
    <name type="scientific">Glomus cerebriforme</name>
    <dbReference type="NCBI Taxonomy" id="658196"/>
    <lineage>
        <taxon>Eukaryota</taxon>
        <taxon>Fungi</taxon>
        <taxon>Fungi incertae sedis</taxon>
        <taxon>Mucoromycota</taxon>
        <taxon>Glomeromycotina</taxon>
        <taxon>Glomeromycetes</taxon>
        <taxon>Glomerales</taxon>
        <taxon>Glomeraceae</taxon>
        <taxon>Glomus</taxon>
    </lineage>
</organism>
<gene>
    <name evidence="1" type="ORF">C1645_830792</name>
</gene>
<sequence length="183" mass="21193">MDKPIIKVSPFDIRPNRFRQATLSVPFCSSCRIPSNTSTTSINQEILVENELIRTLLGDKIIDFNSYILIKSIIEPSQSIKLTDDEWIKFDEFLDLKQSTKGDEVEEIKNKERKKELIVSAQKNIIKNFCYIKNPECIVDQYGKTLVYLGVLDNHNAITKANNAVNSYYFHMIKEESYQSNNF</sequence>
<reference evidence="1 2" key="1">
    <citation type="submission" date="2018-06" db="EMBL/GenBank/DDBJ databases">
        <title>Comparative genomics reveals the genomic features of Rhizophagus irregularis, R. cerebriforme, R. diaphanum and Gigaspora rosea, and their symbiotic lifestyle signature.</title>
        <authorList>
            <person name="Morin E."/>
            <person name="San Clemente H."/>
            <person name="Chen E.C.H."/>
            <person name="De La Providencia I."/>
            <person name="Hainaut M."/>
            <person name="Kuo A."/>
            <person name="Kohler A."/>
            <person name="Murat C."/>
            <person name="Tang N."/>
            <person name="Roy S."/>
            <person name="Loubradou J."/>
            <person name="Henrissat B."/>
            <person name="Grigoriev I.V."/>
            <person name="Corradi N."/>
            <person name="Roux C."/>
            <person name="Martin F.M."/>
        </authorList>
    </citation>
    <scope>NUCLEOTIDE SEQUENCE [LARGE SCALE GENOMIC DNA]</scope>
    <source>
        <strain evidence="1 2">DAOM 227022</strain>
    </source>
</reference>
<keyword evidence="2" id="KW-1185">Reference proteome</keyword>
<protein>
    <submittedName>
        <fullName evidence="1">Uncharacterized protein</fullName>
    </submittedName>
</protein>
<accession>A0A397SGS0</accession>
<dbReference type="AlphaFoldDB" id="A0A397SGS0"/>
<proteinExistence type="predicted"/>
<dbReference type="Proteomes" id="UP000265703">
    <property type="component" value="Unassembled WGS sequence"/>
</dbReference>
<evidence type="ECO:0000313" key="1">
    <source>
        <dbReference type="EMBL" id="RIA85440.1"/>
    </source>
</evidence>
<dbReference type="EMBL" id="QKYT01000426">
    <property type="protein sequence ID" value="RIA85440.1"/>
    <property type="molecule type" value="Genomic_DNA"/>
</dbReference>
<name>A0A397SGS0_9GLOM</name>
<comment type="caution">
    <text evidence="1">The sequence shown here is derived from an EMBL/GenBank/DDBJ whole genome shotgun (WGS) entry which is preliminary data.</text>
</comment>
<evidence type="ECO:0000313" key="2">
    <source>
        <dbReference type="Proteomes" id="UP000265703"/>
    </source>
</evidence>